<protein>
    <submittedName>
        <fullName evidence="1">Uncharacterized protein</fullName>
    </submittedName>
</protein>
<accession>A0ABY6VN29</accession>
<name>A0ABY6VN29_9BURK</name>
<gene>
    <name evidence="1" type="ORF">PSO31014_00420</name>
</gene>
<keyword evidence="2" id="KW-1185">Reference proteome</keyword>
<dbReference type="Proteomes" id="UP000405357">
    <property type="component" value="Unassembled WGS sequence"/>
</dbReference>
<dbReference type="EMBL" id="CABPSG010000001">
    <property type="protein sequence ID" value="VVD67476.1"/>
    <property type="molecule type" value="Genomic_DNA"/>
</dbReference>
<sequence length="85" mass="9338">MTCVWHIVEACDPPPEFSLDEKHGVFEAYSLEGSHRYVGASRPVIATANDLRGLVERILEIGIACEKAHARSTADSATDVRRVES</sequence>
<reference evidence="1 2" key="1">
    <citation type="submission" date="2019-08" db="EMBL/GenBank/DDBJ databases">
        <authorList>
            <person name="Peeters C."/>
        </authorList>
    </citation>
    <scope>NUCLEOTIDE SEQUENCE [LARGE SCALE GENOMIC DNA]</scope>
    <source>
        <strain evidence="1 2">LMG 31014</strain>
    </source>
</reference>
<evidence type="ECO:0000313" key="1">
    <source>
        <dbReference type="EMBL" id="VVD67476.1"/>
    </source>
</evidence>
<evidence type="ECO:0000313" key="2">
    <source>
        <dbReference type="Proteomes" id="UP000405357"/>
    </source>
</evidence>
<proteinExistence type="predicted"/>
<organism evidence="1 2">
    <name type="scientific">Pandoraea soli</name>
    <dbReference type="NCBI Taxonomy" id="2508293"/>
    <lineage>
        <taxon>Bacteria</taxon>
        <taxon>Pseudomonadati</taxon>
        <taxon>Pseudomonadota</taxon>
        <taxon>Betaproteobacteria</taxon>
        <taxon>Burkholderiales</taxon>
        <taxon>Burkholderiaceae</taxon>
        <taxon>Pandoraea</taxon>
    </lineage>
</organism>
<comment type="caution">
    <text evidence="1">The sequence shown here is derived from an EMBL/GenBank/DDBJ whole genome shotgun (WGS) entry which is preliminary data.</text>
</comment>